<evidence type="ECO:0000313" key="10">
    <source>
        <dbReference type="EMBL" id="MFC6823798.1"/>
    </source>
</evidence>
<dbReference type="AlphaFoldDB" id="A0ABD5TWZ8"/>
<dbReference type="InterPro" id="IPR013766">
    <property type="entry name" value="Thioredoxin_domain"/>
</dbReference>
<dbReference type="Proteomes" id="UP001596408">
    <property type="component" value="Unassembled WGS sequence"/>
</dbReference>
<keyword evidence="6 8" id="KW-0472">Membrane</keyword>
<dbReference type="PROSITE" id="PS51352">
    <property type="entry name" value="THIOREDOXIN_2"/>
    <property type="match status" value="1"/>
</dbReference>
<evidence type="ECO:0000313" key="11">
    <source>
        <dbReference type="Proteomes" id="UP001596408"/>
    </source>
</evidence>
<feature type="transmembrane region" description="Helical" evidence="8">
    <location>
        <begin position="364"/>
        <end position="382"/>
    </location>
</feature>
<comment type="caution">
    <text evidence="10">The sequence shown here is derived from an EMBL/GenBank/DDBJ whole genome shotgun (WGS) entry which is preliminary data.</text>
</comment>
<evidence type="ECO:0000256" key="1">
    <source>
        <dbReference type="ARBA" id="ARBA00004141"/>
    </source>
</evidence>
<dbReference type="GO" id="GO:0016020">
    <property type="term" value="C:membrane"/>
    <property type="evidence" value="ECO:0007669"/>
    <property type="project" value="UniProtKB-SubCell"/>
</dbReference>
<feature type="transmembrane region" description="Helical" evidence="8">
    <location>
        <begin position="239"/>
        <end position="260"/>
    </location>
</feature>
<feature type="compositionally biased region" description="Polar residues" evidence="7">
    <location>
        <begin position="1"/>
        <end position="11"/>
    </location>
</feature>
<protein>
    <submittedName>
        <fullName evidence="10">Formate/nitrite transporter family protein</fullName>
    </submittedName>
</protein>
<keyword evidence="3 8" id="KW-0812">Transmembrane</keyword>
<evidence type="ECO:0000256" key="7">
    <source>
        <dbReference type="SAM" id="MobiDB-lite"/>
    </source>
</evidence>
<feature type="compositionally biased region" description="Basic and acidic residues" evidence="7">
    <location>
        <begin position="13"/>
        <end position="22"/>
    </location>
</feature>
<dbReference type="Pfam" id="PF13462">
    <property type="entry name" value="Thioredoxin_4"/>
    <property type="match status" value="1"/>
</dbReference>
<evidence type="ECO:0000256" key="8">
    <source>
        <dbReference type="SAM" id="Phobius"/>
    </source>
</evidence>
<keyword evidence="4" id="KW-0813">Transport</keyword>
<dbReference type="Pfam" id="PF01226">
    <property type="entry name" value="Form_Nir_trans"/>
    <property type="match status" value="1"/>
</dbReference>
<evidence type="ECO:0000259" key="9">
    <source>
        <dbReference type="PROSITE" id="PS51352"/>
    </source>
</evidence>
<dbReference type="PANTHER" id="PTHR30520:SF2">
    <property type="entry name" value="INNER MEMBRANE PROTEIN YFDC"/>
    <property type="match status" value="1"/>
</dbReference>
<dbReference type="Gene3D" id="3.40.30.10">
    <property type="entry name" value="Glutaredoxin"/>
    <property type="match status" value="1"/>
</dbReference>
<name>A0ABD5TWZ8_9EURY</name>
<dbReference type="InterPro" id="IPR036249">
    <property type="entry name" value="Thioredoxin-like_sf"/>
</dbReference>
<dbReference type="InterPro" id="IPR012336">
    <property type="entry name" value="Thioredoxin-like_fold"/>
</dbReference>
<dbReference type="Gene3D" id="1.20.1080.10">
    <property type="entry name" value="Glycerol uptake facilitator protein"/>
    <property type="match status" value="1"/>
</dbReference>
<dbReference type="SUPFAM" id="SSF52833">
    <property type="entry name" value="Thioredoxin-like"/>
    <property type="match status" value="1"/>
</dbReference>
<sequence>MSRAETPTLTQPIRDRDHVRGPDDAPVTLVQYSDFECPYCGDIYPIVRRLLNRVGTRLRLVFRHFPLTQQHPHAQQAAEAVEAASVQGRFWEMHDRLYENQDALGQDDLVRYAEQLDLDVNAFVEELTAGVYEERIHEDFLSGVRSGVNGTPTFFINGTRYDGPLEIDALLAEIADVGGFLDLQQSIEVEDQAFRETFDRSRRGAPASGEAVRDRFSVDEIYQRITATADEDIERSTRLLFFSGLAAGLSVGAAFLARAALTTAYPQNPMGIGNVLYPVGFIIIVLGGYQLFTENTLTPVTLVLTRLASLPQLLRLWAIVLAANVAGAGVIAFLFANTAVLDPAIAETASAIGEHAMDVSWSALFYKGAFAGGLVATMVWLAHAARDTLSRFLIVYIIMILIPVAGLFHCIVGACEVLYLVFEGRVAFVAAFTDFFVPVVLGNTLGGIVFVALVNYSMTETRRFPEHSQRRRELTWPEWIFGIRCWSWLQTKMEESPIIGEKKRQYER</sequence>
<comment type="subcellular location">
    <subcellularLocation>
        <location evidence="1">Membrane</location>
        <topology evidence="1">Multi-pass membrane protein</topology>
    </subcellularLocation>
</comment>
<feature type="region of interest" description="Disordered" evidence="7">
    <location>
        <begin position="1"/>
        <end position="22"/>
    </location>
</feature>
<accession>A0ABD5TWZ8</accession>
<feature type="domain" description="Thioredoxin" evidence="9">
    <location>
        <begin position="1"/>
        <end position="179"/>
    </location>
</feature>
<comment type="similarity">
    <text evidence="2">Belongs to the glutaredoxin family.</text>
</comment>
<keyword evidence="5 8" id="KW-1133">Transmembrane helix</keyword>
<dbReference type="InterPro" id="IPR023271">
    <property type="entry name" value="Aquaporin-like"/>
</dbReference>
<feature type="transmembrane region" description="Helical" evidence="8">
    <location>
        <begin position="313"/>
        <end position="336"/>
    </location>
</feature>
<feature type="transmembrane region" description="Helical" evidence="8">
    <location>
        <begin position="394"/>
        <end position="422"/>
    </location>
</feature>
<reference evidence="10 11" key="1">
    <citation type="journal article" date="2019" name="Int. J. Syst. Evol. Microbiol.">
        <title>The Global Catalogue of Microorganisms (GCM) 10K type strain sequencing project: providing services to taxonomists for standard genome sequencing and annotation.</title>
        <authorList>
            <consortium name="The Broad Institute Genomics Platform"/>
            <consortium name="The Broad Institute Genome Sequencing Center for Infectious Disease"/>
            <person name="Wu L."/>
            <person name="Ma J."/>
        </authorList>
    </citation>
    <scope>NUCLEOTIDE SEQUENCE [LARGE SCALE GENOMIC DNA]</scope>
    <source>
        <strain evidence="10 11">YIM 94188</strain>
    </source>
</reference>
<organism evidence="10 11">
    <name type="scientific">Halopelagius fulvigenes</name>
    <dbReference type="NCBI Taxonomy" id="1198324"/>
    <lineage>
        <taxon>Archaea</taxon>
        <taxon>Methanobacteriati</taxon>
        <taxon>Methanobacteriota</taxon>
        <taxon>Stenosarchaea group</taxon>
        <taxon>Halobacteria</taxon>
        <taxon>Halobacteriales</taxon>
        <taxon>Haloferacaceae</taxon>
    </lineage>
</organism>
<evidence type="ECO:0000256" key="6">
    <source>
        <dbReference type="ARBA" id="ARBA00023136"/>
    </source>
</evidence>
<dbReference type="EMBL" id="JBHSXH010000005">
    <property type="protein sequence ID" value="MFC6823798.1"/>
    <property type="molecule type" value="Genomic_DNA"/>
</dbReference>
<keyword evidence="4" id="KW-0249">Electron transport</keyword>
<evidence type="ECO:0000256" key="5">
    <source>
        <dbReference type="ARBA" id="ARBA00022989"/>
    </source>
</evidence>
<proteinExistence type="inferred from homology"/>
<dbReference type="PANTHER" id="PTHR30520">
    <property type="entry name" value="FORMATE TRANSPORTER-RELATED"/>
    <property type="match status" value="1"/>
</dbReference>
<evidence type="ECO:0000256" key="3">
    <source>
        <dbReference type="ARBA" id="ARBA00022692"/>
    </source>
</evidence>
<evidence type="ECO:0000256" key="2">
    <source>
        <dbReference type="ARBA" id="ARBA00007787"/>
    </source>
</evidence>
<dbReference type="InterPro" id="IPR000292">
    <property type="entry name" value="For/NO2_transpt"/>
</dbReference>
<dbReference type="RefSeq" id="WP_379692297.1">
    <property type="nucleotide sequence ID" value="NZ_JBHSXH010000005.1"/>
</dbReference>
<feature type="transmembrane region" description="Helical" evidence="8">
    <location>
        <begin position="428"/>
        <end position="454"/>
    </location>
</feature>
<feature type="transmembrane region" description="Helical" evidence="8">
    <location>
        <begin position="272"/>
        <end position="292"/>
    </location>
</feature>
<evidence type="ECO:0000256" key="4">
    <source>
        <dbReference type="ARBA" id="ARBA00022982"/>
    </source>
</evidence>
<gene>
    <name evidence="10" type="ORF">ACFQEV_02125</name>
</gene>
<keyword evidence="11" id="KW-1185">Reference proteome</keyword>